<organism evidence="3 4">
    <name type="scientific">Bacillus cereus</name>
    <dbReference type="NCBI Taxonomy" id="1396"/>
    <lineage>
        <taxon>Bacteria</taxon>
        <taxon>Bacillati</taxon>
        <taxon>Bacillota</taxon>
        <taxon>Bacilli</taxon>
        <taxon>Bacillales</taxon>
        <taxon>Bacillaceae</taxon>
        <taxon>Bacillus</taxon>
        <taxon>Bacillus cereus group</taxon>
    </lineage>
</organism>
<dbReference type="SUPFAM" id="SSF53098">
    <property type="entry name" value="Ribonuclease H-like"/>
    <property type="match status" value="1"/>
</dbReference>
<dbReference type="SUPFAM" id="SSF52113">
    <property type="entry name" value="BRCT domain"/>
    <property type="match status" value="1"/>
</dbReference>
<reference evidence="3 4" key="1">
    <citation type="submission" date="2017-09" db="EMBL/GenBank/DDBJ databases">
        <title>Large-scale bioinformatics analysis of Bacillus genomes uncovers conserved roles of natural products in bacterial physiology.</title>
        <authorList>
            <consortium name="Agbiome Team Llc"/>
            <person name="Bleich R.M."/>
            <person name="Grubbs K.J."/>
            <person name="Santa Maria K.C."/>
            <person name="Allen S.E."/>
            <person name="Farag S."/>
            <person name="Shank E.A."/>
            <person name="Bowers A."/>
        </authorList>
    </citation>
    <scope>NUCLEOTIDE SEQUENCE [LARGE SCALE GENOMIC DNA]</scope>
    <source>
        <strain evidence="3 4">AFS029792</strain>
    </source>
</reference>
<dbReference type="GO" id="GO:0004527">
    <property type="term" value="F:exonuclease activity"/>
    <property type="evidence" value="ECO:0007669"/>
    <property type="project" value="UniProtKB-ARBA"/>
</dbReference>
<dbReference type="InterPro" id="IPR036420">
    <property type="entry name" value="BRCT_dom_sf"/>
</dbReference>
<dbReference type="GO" id="GO:0003676">
    <property type="term" value="F:nucleic acid binding"/>
    <property type="evidence" value="ECO:0007669"/>
    <property type="project" value="InterPro"/>
</dbReference>
<dbReference type="InterPro" id="IPR001357">
    <property type="entry name" value="BRCT_dom"/>
</dbReference>
<gene>
    <name evidence="3" type="ORF">COI69_12620</name>
</gene>
<proteinExistence type="predicted"/>
<dbReference type="CDD" id="cd06127">
    <property type="entry name" value="DEDDh"/>
    <property type="match status" value="1"/>
</dbReference>
<dbReference type="PROSITE" id="PS50172">
    <property type="entry name" value="BRCT"/>
    <property type="match status" value="1"/>
</dbReference>
<dbReference type="CDD" id="cd17748">
    <property type="entry name" value="BRCT_DNA_ligase_like"/>
    <property type="match status" value="1"/>
</dbReference>
<dbReference type="Gene3D" id="3.40.50.10190">
    <property type="entry name" value="BRCT domain"/>
    <property type="match status" value="1"/>
</dbReference>
<dbReference type="SMART" id="SM00292">
    <property type="entry name" value="BRCT"/>
    <property type="match status" value="1"/>
</dbReference>
<dbReference type="Gene3D" id="3.30.420.10">
    <property type="entry name" value="Ribonuclease H-like superfamily/Ribonuclease H"/>
    <property type="match status" value="1"/>
</dbReference>
<dbReference type="InterPro" id="IPR036397">
    <property type="entry name" value="RNaseH_sf"/>
</dbReference>
<dbReference type="EMBL" id="NUUR01000033">
    <property type="protein sequence ID" value="PHG82298.1"/>
    <property type="molecule type" value="Genomic_DNA"/>
</dbReference>
<evidence type="ECO:0000313" key="3">
    <source>
        <dbReference type="EMBL" id="PHG82298.1"/>
    </source>
</evidence>
<sequence length="368" mass="41484">MENMILVDIETGGFDVDSGILEVALLVVENGKIVKEVHLAEIEDLSSIHLGMGKGYLDISEDSTKKESFISVLAQYNYPIVAHNVSFDRKFLVYYGWLDAEYECYDSIRAIKYANPNLFSYSLGYLVSFYELDQPLNHIALDDVKALFEVIKRANPSTWIPLYKVKPQQLNHFVESIAKIEGVSTIFQGKTIVFTGASPFPRALMKEIALKCGAKVTGSVSSKTNFLICGENPGSKLEKARELDIEVRTDVWFLDAVSEEINLNTVSIERNQIPVQKSFIERSNTSFQKLPEFKDTTVNIACMPTRIQSQVEQILLNDMEVRGINKGANGYKVDLIVYADEGDYVLLEKAEQMNIQTMPLSKFNKMIL</sequence>
<dbReference type="Proteomes" id="UP000225135">
    <property type="component" value="Unassembled WGS sequence"/>
</dbReference>
<evidence type="ECO:0000259" key="2">
    <source>
        <dbReference type="PROSITE" id="PS50172"/>
    </source>
</evidence>
<feature type="domain" description="BRCT" evidence="2">
    <location>
        <begin position="182"/>
        <end position="257"/>
    </location>
</feature>
<evidence type="ECO:0000256" key="1">
    <source>
        <dbReference type="ARBA" id="ARBA00002286"/>
    </source>
</evidence>
<comment type="caution">
    <text evidence="3">The sequence shown here is derived from an EMBL/GenBank/DDBJ whole genome shotgun (WGS) entry which is preliminary data.</text>
</comment>
<accession>A0A9X7HMW4</accession>
<dbReference type="InterPro" id="IPR013520">
    <property type="entry name" value="Ribonucl_H"/>
</dbReference>
<dbReference type="RefSeq" id="WP_098773726.1">
    <property type="nucleotide sequence ID" value="NZ_NUQH01000077.1"/>
</dbReference>
<name>A0A9X7HMW4_BACCE</name>
<dbReference type="Pfam" id="PF00533">
    <property type="entry name" value="BRCT"/>
    <property type="match status" value="1"/>
</dbReference>
<evidence type="ECO:0000313" key="4">
    <source>
        <dbReference type="Proteomes" id="UP000225135"/>
    </source>
</evidence>
<comment type="function">
    <text evidence="1">Involved in the transposition of the insertion sequence.</text>
</comment>
<dbReference type="AlphaFoldDB" id="A0A9X7HMW4"/>
<protein>
    <recommendedName>
        <fullName evidence="2">BRCT domain-containing protein</fullName>
    </recommendedName>
</protein>
<dbReference type="InterPro" id="IPR012337">
    <property type="entry name" value="RNaseH-like_sf"/>
</dbReference>
<dbReference type="Pfam" id="PF00929">
    <property type="entry name" value="RNase_T"/>
    <property type="match status" value="1"/>
</dbReference>